<name>A0A9Q8URP9_PASFU</name>
<proteinExistence type="predicted"/>
<feature type="compositionally biased region" description="Basic and acidic residues" evidence="1">
    <location>
        <begin position="32"/>
        <end position="51"/>
    </location>
</feature>
<organism evidence="2 3">
    <name type="scientific">Passalora fulva</name>
    <name type="common">Tomato leaf mold</name>
    <name type="synonym">Cladosporium fulvum</name>
    <dbReference type="NCBI Taxonomy" id="5499"/>
    <lineage>
        <taxon>Eukaryota</taxon>
        <taxon>Fungi</taxon>
        <taxon>Dikarya</taxon>
        <taxon>Ascomycota</taxon>
        <taxon>Pezizomycotina</taxon>
        <taxon>Dothideomycetes</taxon>
        <taxon>Dothideomycetidae</taxon>
        <taxon>Mycosphaerellales</taxon>
        <taxon>Mycosphaerellaceae</taxon>
        <taxon>Fulvia</taxon>
    </lineage>
</organism>
<gene>
    <name evidence="2" type="ORF">CLAFUR5_09857</name>
</gene>
<dbReference type="RefSeq" id="XP_047764326.1">
    <property type="nucleotide sequence ID" value="XM_047909005.1"/>
</dbReference>
<reference evidence="2" key="1">
    <citation type="submission" date="2021-12" db="EMBL/GenBank/DDBJ databases">
        <authorList>
            <person name="Zaccaron A."/>
            <person name="Stergiopoulos I."/>
        </authorList>
    </citation>
    <scope>NUCLEOTIDE SEQUENCE</scope>
    <source>
        <strain evidence="2">Race5_Kim</strain>
    </source>
</reference>
<feature type="compositionally biased region" description="Polar residues" evidence="1">
    <location>
        <begin position="61"/>
        <end position="74"/>
    </location>
</feature>
<evidence type="ECO:0000313" key="2">
    <source>
        <dbReference type="EMBL" id="UJO19960.1"/>
    </source>
</evidence>
<reference evidence="2" key="2">
    <citation type="journal article" date="2022" name="Microb. Genom.">
        <title>A chromosome-scale genome assembly of the tomato pathogen Cladosporium fulvum reveals a compartmentalized genome architecture and the presence of a dispensable chromosome.</title>
        <authorList>
            <person name="Zaccaron A.Z."/>
            <person name="Chen L.H."/>
            <person name="Samaras A."/>
            <person name="Stergiopoulos I."/>
        </authorList>
    </citation>
    <scope>NUCLEOTIDE SEQUENCE</scope>
    <source>
        <strain evidence="2">Race5_Kim</strain>
    </source>
</reference>
<dbReference type="GeneID" id="71989735"/>
<protein>
    <submittedName>
        <fullName evidence="2">Uncharacterized protein</fullName>
    </submittedName>
</protein>
<accession>A0A9Q8URP9</accession>
<dbReference type="AlphaFoldDB" id="A0A9Q8URP9"/>
<evidence type="ECO:0000256" key="1">
    <source>
        <dbReference type="SAM" id="MobiDB-lite"/>
    </source>
</evidence>
<feature type="region of interest" description="Disordered" evidence="1">
    <location>
        <begin position="32"/>
        <end position="80"/>
    </location>
</feature>
<dbReference type="EMBL" id="CP090169">
    <property type="protein sequence ID" value="UJO19960.1"/>
    <property type="molecule type" value="Genomic_DNA"/>
</dbReference>
<keyword evidence="3" id="KW-1185">Reference proteome</keyword>
<sequence>MLCSVPSPTVGDLSLSCFLCSAFLSMHMKVRAEPSERDRREQTPAESKVLDHSPPVCQADFNKNTTLPMGNSNSKEQKKVENEAKALVALGRKLYPLPQPEDGIEITRKIYGLLAMLESNLRQKKDYRNIEKLCDQLRKLLEDHEWRYA</sequence>
<dbReference type="KEGG" id="ffu:CLAFUR5_09857"/>
<evidence type="ECO:0000313" key="3">
    <source>
        <dbReference type="Proteomes" id="UP000756132"/>
    </source>
</evidence>
<dbReference type="Proteomes" id="UP000756132">
    <property type="component" value="Chromosome 7"/>
</dbReference>